<proteinExistence type="predicted"/>
<reference evidence="4" key="1">
    <citation type="submission" date="2016-04" db="EMBL/GenBank/DDBJ databases">
        <title>Cephalotus genome sequencing.</title>
        <authorList>
            <person name="Fukushima K."/>
            <person name="Hasebe M."/>
            <person name="Fang X."/>
        </authorList>
    </citation>
    <scope>NUCLEOTIDE SEQUENCE [LARGE SCALE GENOMIC DNA]</scope>
    <source>
        <strain evidence="4">cv. St1</strain>
    </source>
</reference>
<evidence type="ECO:0000313" key="3">
    <source>
        <dbReference type="EMBL" id="GAV61225.1"/>
    </source>
</evidence>
<evidence type="ECO:0000259" key="2">
    <source>
        <dbReference type="Pfam" id="PF05627"/>
    </source>
</evidence>
<dbReference type="InterPro" id="IPR040387">
    <property type="entry name" value="RIN4/NOI4"/>
</dbReference>
<dbReference type="AlphaFoldDB" id="A0A1Q3B004"/>
<gene>
    <name evidence="3" type="ORF">CFOL_v3_04753</name>
</gene>
<feature type="domain" description="RIN4 pathogenic type III effector avirulence factor Avr cleavage site" evidence="2">
    <location>
        <begin position="125"/>
        <end position="158"/>
    </location>
</feature>
<keyword evidence="4" id="KW-1185">Reference proteome</keyword>
<dbReference type="PANTHER" id="PTHR33159">
    <property type="entry name" value="RPM1-INTERACTING PROTEIN 4 (RIN4) FAMILY PROTEIN"/>
    <property type="match status" value="1"/>
</dbReference>
<dbReference type="PANTHER" id="PTHR33159:SF49">
    <property type="entry name" value="RPM1-INTERACTING PROTEIN 4"/>
    <property type="match status" value="1"/>
</dbReference>
<dbReference type="EMBL" id="BDDD01000190">
    <property type="protein sequence ID" value="GAV61225.1"/>
    <property type="molecule type" value="Genomic_DNA"/>
</dbReference>
<dbReference type="GO" id="GO:0005886">
    <property type="term" value="C:plasma membrane"/>
    <property type="evidence" value="ECO:0007669"/>
    <property type="project" value="TreeGrafter"/>
</dbReference>
<dbReference type="InParanoid" id="A0A1Q3B004"/>
<dbReference type="Pfam" id="PF05627">
    <property type="entry name" value="AvrRpt-cleavage"/>
    <property type="match status" value="1"/>
</dbReference>
<feature type="region of interest" description="Disordered" evidence="1">
    <location>
        <begin position="1"/>
        <end position="190"/>
    </location>
</feature>
<comment type="caution">
    <text evidence="3">The sequence shown here is derived from an EMBL/GenBank/DDBJ whole genome shotgun (WGS) entry which is preliminary data.</text>
</comment>
<dbReference type="STRING" id="3775.A0A1Q3B004"/>
<feature type="compositionally biased region" description="Polar residues" evidence="1">
    <location>
        <begin position="159"/>
        <end position="176"/>
    </location>
</feature>
<sequence>MNPNDHPEENPEAFMNWGGGLEVDNDDHPVQPDDLLVGVEKQHSEGHTRHNALKGDNIDQRSGSHKRGTSASGIDKRNSDYSPMTPGHRRTKSDRKKSLVEGSGFSSGHSRQKSGSCASHDNHHRTASVPKFGAWDENDPSSGEGFTVIFNKVKEEKQSTSAKFPSVPKQPSNNYSHNRRKPGSPSSISKICCFQCSRGSE</sequence>
<dbReference type="InterPro" id="IPR008700">
    <property type="entry name" value="TypeIII_avirulence_cleave"/>
</dbReference>
<organism evidence="3 4">
    <name type="scientific">Cephalotus follicularis</name>
    <name type="common">Albany pitcher plant</name>
    <dbReference type="NCBI Taxonomy" id="3775"/>
    <lineage>
        <taxon>Eukaryota</taxon>
        <taxon>Viridiplantae</taxon>
        <taxon>Streptophyta</taxon>
        <taxon>Embryophyta</taxon>
        <taxon>Tracheophyta</taxon>
        <taxon>Spermatophyta</taxon>
        <taxon>Magnoliopsida</taxon>
        <taxon>eudicotyledons</taxon>
        <taxon>Gunneridae</taxon>
        <taxon>Pentapetalae</taxon>
        <taxon>rosids</taxon>
        <taxon>fabids</taxon>
        <taxon>Oxalidales</taxon>
        <taxon>Cephalotaceae</taxon>
        <taxon>Cephalotus</taxon>
    </lineage>
</organism>
<protein>
    <submittedName>
        <fullName evidence="3">AvrRpt-cleavage domain-containing protein</fullName>
    </submittedName>
</protein>
<dbReference type="Proteomes" id="UP000187406">
    <property type="component" value="Unassembled WGS sequence"/>
</dbReference>
<accession>A0A1Q3B004</accession>
<feature type="compositionally biased region" description="Polar residues" evidence="1">
    <location>
        <begin position="104"/>
        <end position="119"/>
    </location>
</feature>
<name>A0A1Q3B004_CEPFO</name>
<evidence type="ECO:0000256" key="1">
    <source>
        <dbReference type="SAM" id="MobiDB-lite"/>
    </source>
</evidence>
<evidence type="ECO:0000313" key="4">
    <source>
        <dbReference type="Proteomes" id="UP000187406"/>
    </source>
</evidence>
<dbReference type="OrthoDB" id="765662at2759"/>